<gene>
    <name evidence="1" type="ORF">ACFQL7_26225</name>
</gene>
<accession>A0ABD5YZS3</accession>
<evidence type="ECO:0000313" key="1">
    <source>
        <dbReference type="EMBL" id="MFC7192945.1"/>
    </source>
</evidence>
<proteinExistence type="predicted"/>
<protein>
    <submittedName>
        <fullName evidence="1">Uncharacterized protein</fullName>
    </submittedName>
</protein>
<keyword evidence="2" id="KW-1185">Reference proteome</keyword>
<dbReference type="EMBL" id="JBHTAX010000006">
    <property type="protein sequence ID" value="MFC7192945.1"/>
    <property type="molecule type" value="Genomic_DNA"/>
</dbReference>
<dbReference type="Proteomes" id="UP001596417">
    <property type="component" value="Unassembled WGS sequence"/>
</dbReference>
<organism evidence="1 2">
    <name type="scientific">Halocatena marina</name>
    <dbReference type="NCBI Taxonomy" id="2934937"/>
    <lineage>
        <taxon>Archaea</taxon>
        <taxon>Methanobacteriati</taxon>
        <taxon>Methanobacteriota</taxon>
        <taxon>Stenosarchaea group</taxon>
        <taxon>Halobacteria</taxon>
        <taxon>Halobacteriales</taxon>
        <taxon>Natronomonadaceae</taxon>
        <taxon>Halocatena</taxon>
    </lineage>
</organism>
<dbReference type="RefSeq" id="WP_390206900.1">
    <property type="nucleotide sequence ID" value="NZ_JBHSZC010000005.1"/>
</dbReference>
<comment type="caution">
    <text evidence="1">The sequence shown here is derived from an EMBL/GenBank/DDBJ whole genome shotgun (WGS) entry which is preliminary data.</text>
</comment>
<evidence type="ECO:0000313" key="2">
    <source>
        <dbReference type="Proteomes" id="UP001596417"/>
    </source>
</evidence>
<sequence>MIDRLDAKVDRWVEQTRDSELPGDELLAGLEFVEAWYERERTRNPKDPQLVE</sequence>
<dbReference type="AlphaFoldDB" id="A0ABD5YZS3"/>
<reference evidence="1 2" key="1">
    <citation type="journal article" date="2019" name="Int. J. Syst. Evol. Microbiol.">
        <title>The Global Catalogue of Microorganisms (GCM) 10K type strain sequencing project: providing services to taxonomists for standard genome sequencing and annotation.</title>
        <authorList>
            <consortium name="The Broad Institute Genomics Platform"/>
            <consortium name="The Broad Institute Genome Sequencing Center for Infectious Disease"/>
            <person name="Wu L."/>
            <person name="Ma J."/>
        </authorList>
    </citation>
    <scope>NUCLEOTIDE SEQUENCE [LARGE SCALE GENOMIC DNA]</scope>
    <source>
        <strain evidence="1 2">RDMS1</strain>
    </source>
</reference>
<name>A0ABD5YZS3_9EURY</name>